<dbReference type="Gene3D" id="3.30.9.10">
    <property type="entry name" value="D-Amino Acid Oxidase, subunit A, domain 2"/>
    <property type="match status" value="1"/>
</dbReference>
<comment type="cofactor">
    <cofactor evidence="1">
        <name>FAD</name>
        <dbReference type="ChEBI" id="CHEBI:57692"/>
    </cofactor>
</comment>
<dbReference type="RefSeq" id="XP_044718978.1">
    <property type="nucleotide sequence ID" value="XM_044866014.1"/>
</dbReference>
<accession>A0A9P8MUG9</accession>
<evidence type="ECO:0000256" key="1">
    <source>
        <dbReference type="ARBA" id="ARBA00001974"/>
    </source>
</evidence>
<keyword evidence="4" id="KW-0274">FAD</keyword>
<dbReference type="InterPro" id="IPR006076">
    <property type="entry name" value="FAD-dep_OxRdtase"/>
</dbReference>
<dbReference type="SUPFAM" id="SSF51971">
    <property type="entry name" value="Nucleotide-binding domain"/>
    <property type="match status" value="1"/>
</dbReference>
<organism evidence="7 8">
    <name type="scientific">Hirsutella rhossiliensis</name>
    <dbReference type="NCBI Taxonomy" id="111463"/>
    <lineage>
        <taxon>Eukaryota</taxon>
        <taxon>Fungi</taxon>
        <taxon>Dikarya</taxon>
        <taxon>Ascomycota</taxon>
        <taxon>Pezizomycotina</taxon>
        <taxon>Sordariomycetes</taxon>
        <taxon>Hypocreomycetidae</taxon>
        <taxon>Hypocreales</taxon>
        <taxon>Ophiocordycipitaceae</taxon>
        <taxon>Hirsutella</taxon>
    </lineage>
</organism>
<keyword evidence="5" id="KW-0560">Oxidoreductase</keyword>
<keyword evidence="3" id="KW-0285">Flavoprotein</keyword>
<evidence type="ECO:0000313" key="8">
    <source>
        <dbReference type="Proteomes" id="UP000824596"/>
    </source>
</evidence>
<dbReference type="GO" id="GO:0071949">
    <property type="term" value="F:FAD binding"/>
    <property type="evidence" value="ECO:0007669"/>
    <property type="project" value="InterPro"/>
</dbReference>
<dbReference type="Pfam" id="PF01266">
    <property type="entry name" value="DAO"/>
    <property type="match status" value="1"/>
</dbReference>
<name>A0A9P8MUG9_9HYPO</name>
<dbReference type="PANTHER" id="PTHR11530">
    <property type="entry name" value="D-AMINO ACID OXIDASE"/>
    <property type="match status" value="1"/>
</dbReference>
<sequence>MSQIQGQDTTAPAATGVSPPTVIVIGAGIIGLTCAIKLQAALAEHPDLRGTEVMVVAREWPDSVAGAASTHSVDYASMWAGAHVRPIPAVSDQLRREAGWLKQTVAEFDRQADAEPWCGITRTTGVEFLDEPDEYYGIRGMSGLQQESGLRGWRTLPPSELPSGVQMGLEYETFCINAPMYCEHLLRKFVLDGGKTMRKELKSELEAYTLLERALLVVDASGVGFGDPKCFPTRGQTVLTNLSVARTVTRRHSDGSWSFLIPRFFNGGTIVGGTREPQDWRSEPDLSTRTRVLAAGLALEPYAQPMALQDEAKGTDSVMVISDVVGRRPTRRGGRTGWVIHAYGAGARGYEISWGLAEEAVEMAMALL</sequence>
<protein>
    <submittedName>
        <fullName evidence="7">FAD dependent oxidoreductase domain-containing protein</fullName>
    </submittedName>
</protein>
<evidence type="ECO:0000256" key="5">
    <source>
        <dbReference type="ARBA" id="ARBA00023002"/>
    </source>
</evidence>
<gene>
    <name evidence="7" type="ORF">HRG_07543</name>
</gene>
<evidence type="ECO:0000256" key="4">
    <source>
        <dbReference type="ARBA" id="ARBA00022827"/>
    </source>
</evidence>
<evidence type="ECO:0000313" key="7">
    <source>
        <dbReference type="EMBL" id="KAH0961465.1"/>
    </source>
</evidence>
<proteinExistence type="inferred from homology"/>
<evidence type="ECO:0000256" key="3">
    <source>
        <dbReference type="ARBA" id="ARBA00022630"/>
    </source>
</evidence>
<dbReference type="PANTHER" id="PTHR11530:SF26">
    <property type="entry name" value="FAD DEPENDENT OXIDOREDUCTASE SUPERFAMILY (AFU_ORTHOLOGUE AFUA_5G13940)"/>
    <property type="match status" value="1"/>
</dbReference>
<dbReference type="InterPro" id="IPR023209">
    <property type="entry name" value="DAO"/>
</dbReference>
<evidence type="ECO:0000259" key="6">
    <source>
        <dbReference type="Pfam" id="PF01266"/>
    </source>
</evidence>
<dbReference type="EMBL" id="JAIZPD010000008">
    <property type="protein sequence ID" value="KAH0961465.1"/>
    <property type="molecule type" value="Genomic_DNA"/>
</dbReference>
<dbReference type="GO" id="GO:0003884">
    <property type="term" value="F:D-amino-acid oxidase activity"/>
    <property type="evidence" value="ECO:0007669"/>
    <property type="project" value="InterPro"/>
</dbReference>
<dbReference type="InterPro" id="IPR006181">
    <property type="entry name" value="D-amino_acid_oxidase_CS"/>
</dbReference>
<evidence type="ECO:0000256" key="2">
    <source>
        <dbReference type="ARBA" id="ARBA00006730"/>
    </source>
</evidence>
<dbReference type="PROSITE" id="PS00677">
    <property type="entry name" value="DAO"/>
    <property type="match status" value="1"/>
</dbReference>
<dbReference type="Proteomes" id="UP000824596">
    <property type="component" value="Unassembled WGS sequence"/>
</dbReference>
<dbReference type="Gene3D" id="3.40.50.720">
    <property type="entry name" value="NAD(P)-binding Rossmann-like Domain"/>
    <property type="match status" value="1"/>
</dbReference>
<keyword evidence="8" id="KW-1185">Reference proteome</keyword>
<dbReference type="AlphaFoldDB" id="A0A9P8MUG9"/>
<dbReference type="GeneID" id="68356672"/>
<dbReference type="GO" id="GO:0019478">
    <property type="term" value="P:D-amino acid catabolic process"/>
    <property type="evidence" value="ECO:0007669"/>
    <property type="project" value="TreeGrafter"/>
</dbReference>
<comment type="similarity">
    <text evidence="2">Belongs to the DAMOX/DASOX family.</text>
</comment>
<dbReference type="GO" id="GO:0005737">
    <property type="term" value="C:cytoplasm"/>
    <property type="evidence" value="ECO:0007669"/>
    <property type="project" value="TreeGrafter"/>
</dbReference>
<reference evidence="7" key="1">
    <citation type="submission" date="2021-09" db="EMBL/GenBank/DDBJ databases">
        <title>A high-quality genome of the endoparasitic fungus Hirsutella rhossiliensis with a comparison of Hirsutella genomes reveals transposable elements contributing to genome size variation.</title>
        <authorList>
            <person name="Lin R."/>
            <person name="Jiao Y."/>
            <person name="Sun X."/>
            <person name="Ling J."/>
            <person name="Xie B."/>
            <person name="Cheng X."/>
        </authorList>
    </citation>
    <scope>NUCLEOTIDE SEQUENCE</scope>
    <source>
        <strain evidence="7">HR02</strain>
    </source>
</reference>
<comment type="caution">
    <text evidence="7">The sequence shown here is derived from an EMBL/GenBank/DDBJ whole genome shotgun (WGS) entry which is preliminary data.</text>
</comment>
<dbReference type="OrthoDB" id="2015447at2759"/>
<feature type="domain" description="FAD dependent oxidoreductase" evidence="6">
    <location>
        <begin position="22"/>
        <end position="363"/>
    </location>
</feature>